<dbReference type="OrthoDB" id="5292073at2"/>
<proteinExistence type="predicted"/>
<evidence type="ECO:0008006" key="4">
    <source>
        <dbReference type="Google" id="ProtNLM"/>
    </source>
</evidence>
<dbReference type="GO" id="GO:0016788">
    <property type="term" value="F:hydrolase activity, acting on ester bonds"/>
    <property type="evidence" value="ECO:0007669"/>
    <property type="project" value="InterPro"/>
</dbReference>
<name>A0A554X438_9BURK</name>
<organism evidence="2 3">
    <name type="scientific">Tepidimonas taiwanensis</name>
    <dbReference type="NCBI Taxonomy" id="307486"/>
    <lineage>
        <taxon>Bacteria</taxon>
        <taxon>Pseudomonadati</taxon>
        <taxon>Pseudomonadota</taxon>
        <taxon>Betaproteobacteria</taxon>
        <taxon>Burkholderiales</taxon>
        <taxon>Tepidimonas</taxon>
    </lineage>
</organism>
<dbReference type="PANTHER" id="PTHR45648:SF22">
    <property type="entry name" value="GDSL LIPASE_ACYLHYDROLASE FAMILY PROTEIN (AFU_ORTHOLOGUE AFUA_4G14700)"/>
    <property type="match status" value="1"/>
</dbReference>
<accession>A0A554X438</accession>
<dbReference type="Pfam" id="PF00657">
    <property type="entry name" value="Lipase_GDSL"/>
    <property type="match status" value="1"/>
</dbReference>
<dbReference type="AlphaFoldDB" id="A0A554X438"/>
<evidence type="ECO:0000313" key="3">
    <source>
        <dbReference type="Proteomes" id="UP000317763"/>
    </source>
</evidence>
<dbReference type="EMBL" id="VJOM01000021">
    <property type="protein sequence ID" value="TSE30614.1"/>
    <property type="molecule type" value="Genomic_DNA"/>
</dbReference>
<evidence type="ECO:0000313" key="2">
    <source>
        <dbReference type="EMBL" id="TSE30614.1"/>
    </source>
</evidence>
<dbReference type="PROSITE" id="PS51257">
    <property type="entry name" value="PROKAR_LIPOPROTEIN"/>
    <property type="match status" value="1"/>
</dbReference>
<dbReference type="InterPro" id="IPR036514">
    <property type="entry name" value="SGNH_hydro_sf"/>
</dbReference>
<dbReference type="SUPFAM" id="SSF52266">
    <property type="entry name" value="SGNH hydrolase"/>
    <property type="match status" value="1"/>
</dbReference>
<dbReference type="InterPro" id="IPR051058">
    <property type="entry name" value="GDSL_Est/Lipase"/>
</dbReference>
<comment type="caution">
    <text evidence="2">The sequence shown here is derived from an EMBL/GenBank/DDBJ whole genome shotgun (WGS) entry which is preliminary data.</text>
</comment>
<reference evidence="2 3" key="1">
    <citation type="submission" date="2019-07" db="EMBL/GenBank/DDBJ databases">
        <title>Tepidimonas taiwanensis I1-1 draft genome.</title>
        <authorList>
            <person name="Da Costa M.S."/>
            <person name="Froufe H.J.C."/>
            <person name="Egas C."/>
            <person name="Albuquerque L."/>
        </authorList>
    </citation>
    <scope>NUCLEOTIDE SEQUENCE [LARGE SCALE GENOMIC DNA]</scope>
    <source>
        <strain evidence="2 3">I1-1</strain>
    </source>
</reference>
<dbReference type="Gene3D" id="3.40.50.1110">
    <property type="entry name" value="SGNH hydrolase"/>
    <property type="match status" value="1"/>
</dbReference>
<sequence length="370" mass="37977">MPIAARLSAVALAALLSACGGGESSVTAVKVAGDSLADGGTFGFKFTVQGPSLNATRIWVDHVADAVGVGPLCPRNQATSPDGRTVAQNPNATSCTNHAVGGARINVSGTAGDATPFSVLQQLRNLGQQSYTATDVLLVDGGGNDAADLLTAFLAARTDGGASYVALLQELLSAADVQAAAAAGSQGLAQAGGQYMMALADALVNTLTTEAFNKGARRVVVLTVPDITRTPRFQALLAAIRQSQGEAAATQVATVANAWVQAFNLRLSQRLAGDARVALVDFYAALNAWLANPAQFGLTNTSTPVCPATGTDSQGFPTYAIHLCTEAVAAANVGPNWNTYVFSDNFHGTPRTNQLMGQAVVEAMRARGWL</sequence>
<dbReference type="PANTHER" id="PTHR45648">
    <property type="entry name" value="GDSL LIPASE/ACYLHYDROLASE FAMILY PROTEIN (AFU_ORTHOLOGUE AFUA_4G14700)"/>
    <property type="match status" value="1"/>
</dbReference>
<evidence type="ECO:0000256" key="1">
    <source>
        <dbReference type="ARBA" id="ARBA00022801"/>
    </source>
</evidence>
<dbReference type="Proteomes" id="UP000317763">
    <property type="component" value="Unassembled WGS sequence"/>
</dbReference>
<dbReference type="STRING" id="307486.GCA_000807215_02635"/>
<dbReference type="InterPro" id="IPR001087">
    <property type="entry name" value="GDSL"/>
</dbReference>
<keyword evidence="1" id="KW-0378">Hydrolase</keyword>
<keyword evidence="3" id="KW-1185">Reference proteome</keyword>
<gene>
    <name evidence="2" type="ORF">Ttaiw_01871</name>
</gene>
<protein>
    <recommendedName>
        <fullName evidence="4">Phospholipase</fullName>
    </recommendedName>
</protein>